<protein>
    <submittedName>
        <fullName evidence="2">Uncharacterized protein</fullName>
    </submittedName>
</protein>
<evidence type="ECO:0000256" key="1">
    <source>
        <dbReference type="SAM" id="MobiDB-lite"/>
    </source>
</evidence>
<evidence type="ECO:0000313" key="3">
    <source>
        <dbReference type="Proteomes" id="UP000700596"/>
    </source>
</evidence>
<dbReference type="OrthoDB" id="5377226at2759"/>
<dbReference type="AlphaFoldDB" id="A0A9P9DRQ8"/>
<dbReference type="Proteomes" id="UP000700596">
    <property type="component" value="Unassembled WGS sequence"/>
</dbReference>
<name>A0A9P9DRQ8_9PLEO</name>
<reference evidence="2" key="1">
    <citation type="journal article" date="2021" name="Nat. Commun.">
        <title>Genetic determinants of endophytism in the Arabidopsis root mycobiome.</title>
        <authorList>
            <person name="Mesny F."/>
            <person name="Miyauchi S."/>
            <person name="Thiergart T."/>
            <person name="Pickel B."/>
            <person name="Atanasova L."/>
            <person name="Karlsson M."/>
            <person name="Huettel B."/>
            <person name="Barry K.W."/>
            <person name="Haridas S."/>
            <person name="Chen C."/>
            <person name="Bauer D."/>
            <person name="Andreopoulos W."/>
            <person name="Pangilinan J."/>
            <person name="LaButti K."/>
            <person name="Riley R."/>
            <person name="Lipzen A."/>
            <person name="Clum A."/>
            <person name="Drula E."/>
            <person name="Henrissat B."/>
            <person name="Kohler A."/>
            <person name="Grigoriev I.V."/>
            <person name="Martin F.M."/>
            <person name="Hacquard S."/>
        </authorList>
    </citation>
    <scope>NUCLEOTIDE SEQUENCE</scope>
    <source>
        <strain evidence="2">MPI-CAGE-CH-0243</strain>
    </source>
</reference>
<proteinExistence type="predicted"/>
<comment type="caution">
    <text evidence="2">The sequence shown here is derived from an EMBL/GenBank/DDBJ whole genome shotgun (WGS) entry which is preliminary data.</text>
</comment>
<feature type="region of interest" description="Disordered" evidence="1">
    <location>
        <begin position="33"/>
        <end position="158"/>
    </location>
</feature>
<dbReference type="EMBL" id="JAGMWT010000008">
    <property type="protein sequence ID" value="KAH7124086.1"/>
    <property type="molecule type" value="Genomic_DNA"/>
</dbReference>
<gene>
    <name evidence="2" type="ORF">B0J11DRAFT_530652</name>
</gene>
<feature type="compositionally biased region" description="Polar residues" evidence="1">
    <location>
        <begin position="73"/>
        <end position="84"/>
    </location>
</feature>
<keyword evidence="3" id="KW-1185">Reference proteome</keyword>
<organism evidence="2 3">
    <name type="scientific">Dendryphion nanum</name>
    <dbReference type="NCBI Taxonomy" id="256645"/>
    <lineage>
        <taxon>Eukaryota</taxon>
        <taxon>Fungi</taxon>
        <taxon>Dikarya</taxon>
        <taxon>Ascomycota</taxon>
        <taxon>Pezizomycotina</taxon>
        <taxon>Dothideomycetes</taxon>
        <taxon>Pleosporomycetidae</taxon>
        <taxon>Pleosporales</taxon>
        <taxon>Torulaceae</taxon>
        <taxon>Dendryphion</taxon>
    </lineage>
</organism>
<sequence length="232" mass="25983">MYITQELFGSTTGHTYCEHPSSHTYNWNIMTESQSSDSGLGKRKRRLGADDEGPSSSRLRQSEEGAVGDSTRSHTGNLSTTSPHGSRHRISPTDQRPMKQVRLVSPKKANLQKQPSFQMDIEIEDRDSPTIHTHTHTHPNTTAHTHTHPAPTPASSSKTPDLRACHICKKAPKRKRDMINYLDCTRCIGRTCFICARDCSQCHKSLCRDCCTEVGEEGDAWCLDCYQRGVNT</sequence>
<accession>A0A9P9DRQ8</accession>
<evidence type="ECO:0000313" key="2">
    <source>
        <dbReference type="EMBL" id="KAH7124086.1"/>
    </source>
</evidence>